<name>A0A6A5R763_9PLEO</name>
<evidence type="ECO:0000256" key="1">
    <source>
        <dbReference type="SAM" id="SignalP"/>
    </source>
</evidence>
<accession>A0A6A5R763</accession>
<dbReference type="SUPFAM" id="SSF75005">
    <property type="entry name" value="Arabinanase/levansucrase/invertase"/>
    <property type="match status" value="1"/>
</dbReference>
<dbReference type="InterPro" id="IPR023296">
    <property type="entry name" value="Glyco_hydro_beta-prop_sf"/>
</dbReference>
<gene>
    <name evidence="2" type="ORF">M421DRAFT_332405</name>
</gene>
<dbReference type="CDD" id="cd08983">
    <property type="entry name" value="GH43_Bt3655-like"/>
    <property type="match status" value="1"/>
</dbReference>
<evidence type="ECO:0000313" key="3">
    <source>
        <dbReference type="Proteomes" id="UP000800082"/>
    </source>
</evidence>
<dbReference type="RefSeq" id="XP_033443303.1">
    <property type="nucleotide sequence ID" value="XM_033589393.1"/>
</dbReference>
<feature type="signal peptide" evidence="1">
    <location>
        <begin position="1"/>
        <end position="21"/>
    </location>
</feature>
<keyword evidence="2" id="KW-0378">Hydrolase</keyword>
<dbReference type="GeneID" id="54347040"/>
<dbReference type="Gene3D" id="2.115.10.20">
    <property type="entry name" value="Glycosyl hydrolase domain, family 43"/>
    <property type="match status" value="1"/>
</dbReference>
<evidence type="ECO:0000313" key="2">
    <source>
        <dbReference type="EMBL" id="KAF1923050.1"/>
    </source>
</evidence>
<dbReference type="InterPro" id="IPR050727">
    <property type="entry name" value="GH43_arabinanases"/>
</dbReference>
<feature type="chain" id="PRO_5025499288" evidence="1">
    <location>
        <begin position="22"/>
        <end position="322"/>
    </location>
</feature>
<sequence>MHTLLYTSLYAILGLAGPVCAQETAGGYLAAVFKGADPQVFLNLAPASQPSTFTPLNNGKAVLIPTTGTRGARDPYIFKTQDASKLIVLATDLDISKTTWGLAQTNGSRGIFVWESSDGITWSKDRLVSMMPATAGYVWAPSAIWDVDRSAYAVFWSSNIFAASDTAHSGTPIGPFIYYSHTTDFKTFTAPARWNSDQTATVIDQEIQWLGGRNYVRYLSDTQQVKRVVLDRSSNGLFGTWTRIGVPVDKVREGPASYQDILNPKRYYLWEDNYSGPGYECYYTENFTVPYQACAPGLSPDGMRHGAVVQVSKTMYTKLGGK</sequence>
<dbReference type="Proteomes" id="UP000800082">
    <property type="component" value="Unassembled WGS sequence"/>
</dbReference>
<keyword evidence="3" id="KW-1185">Reference proteome</keyword>
<dbReference type="AlphaFoldDB" id="A0A6A5R763"/>
<dbReference type="OrthoDB" id="19657at2759"/>
<dbReference type="GO" id="GO:0016787">
    <property type="term" value="F:hydrolase activity"/>
    <property type="evidence" value="ECO:0007669"/>
    <property type="project" value="UniProtKB-KW"/>
</dbReference>
<proteinExistence type="predicted"/>
<organism evidence="2 3">
    <name type="scientific">Didymella exigua CBS 183.55</name>
    <dbReference type="NCBI Taxonomy" id="1150837"/>
    <lineage>
        <taxon>Eukaryota</taxon>
        <taxon>Fungi</taxon>
        <taxon>Dikarya</taxon>
        <taxon>Ascomycota</taxon>
        <taxon>Pezizomycotina</taxon>
        <taxon>Dothideomycetes</taxon>
        <taxon>Pleosporomycetidae</taxon>
        <taxon>Pleosporales</taxon>
        <taxon>Pleosporineae</taxon>
        <taxon>Didymellaceae</taxon>
        <taxon>Didymella</taxon>
    </lineage>
</organism>
<keyword evidence="1" id="KW-0732">Signal</keyword>
<protein>
    <submittedName>
        <fullName evidence="2">Glycoside hydrolase family 43 protein</fullName>
    </submittedName>
</protein>
<reference evidence="2" key="1">
    <citation type="journal article" date="2020" name="Stud. Mycol.">
        <title>101 Dothideomycetes genomes: a test case for predicting lifestyles and emergence of pathogens.</title>
        <authorList>
            <person name="Haridas S."/>
            <person name="Albert R."/>
            <person name="Binder M."/>
            <person name="Bloem J."/>
            <person name="Labutti K."/>
            <person name="Salamov A."/>
            <person name="Andreopoulos B."/>
            <person name="Baker S."/>
            <person name="Barry K."/>
            <person name="Bills G."/>
            <person name="Bluhm B."/>
            <person name="Cannon C."/>
            <person name="Castanera R."/>
            <person name="Culley D."/>
            <person name="Daum C."/>
            <person name="Ezra D."/>
            <person name="Gonzalez J."/>
            <person name="Henrissat B."/>
            <person name="Kuo A."/>
            <person name="Liang C."/>
            <person name="Lipzen A."/>
            <person name="Lutzoni F."/>
            <person name="Magnuson J."/>
            <person name="Mondo S."/>
            <person name="Nolan M."/>
            <person name="Ohm R."/>
            <person name="Pangilinan J."/>
            <person name="Park H.-J."/>
            <person name="Ramirez L."/>
            <person name="Alfaro M."/>
            <person name="Sun H."/>
            <person name="Tritt A."/>
            <person name="Yoshinaga Y."/>
            <person name="Zwiers L.-H."/>
            <person name="Turgeon B."/>
            <person name="Goodwin S."/>
            <person name="Spatafora J."/>
            <person name="Crous P."/>
            <person name="Grigoriev I."/>
        </authorList>
    </citation>
    <scope>NUCLEOTIDE SEQUENCE</scope>
    <source>
        <strain evidence="2">CBS 183.55</strain>
    </source>
</reference>
<dbReference type="PANTHER" id="PTHR43301:SF3">
    <property type="entry name" value="ARABINAN ENDO-1,5-ALPHA-L-ARABINOSIDASE A-RELATED"/>
    <property type="match status" value="1"/>
</dbReference>
<dbReference type="EMBL" id="ML979010">
    <property type="protein sequence ID" value="KAF1923050.1"/>
    <property type="molecule type" value="Genomic_DNA"/>
</dbReference>
<dbReference type="PANTHER" id="PTHR43301">
    <property type="entry name" value="ARABINAN ENDO-1,5-ALPHA-L-ARABINOSIDASE"/>
    <property type="match status" value="1"/>
</dbReference>